<dbReference type="GO" id="GO:0003677">
    <property type="term" value="F:DNA binding"/>
    <property type="evidence" value="ECO:0007669"/>
    <property type="project" value="UniProtKB-KW"/>
</dbReference>
<feature type="domain" description="C2H2-type" evidence="10">
    <location>
        <begin position="58"/>
        <end position="89"/>
    </location>
</feature>
<dbReference type="PROSITE" id="PS00028">
    <property type="entry name" value="ZINC_FINGER_C2H2_1"/>
    <property type="match status" value="1"/>
</dbReference>
<evidence type="ECO:0000259" key="10">
    <source>
        <dbReference type="PROSITE" id="PS50157"/>
    </source>
</evidence>
<evidence type="ECO:0000256" key="3">
    <source>
        <dbReference type="ARBA" id="ARBA00022737"/>
    </source>
</evidence>
<dbReference type="FunFam" id="3.30.160.60:FF:000145">
    <property type="entry name" value="Zinc finger protein 574"/>
    <property type="match status" value="1"/>
</dbReference>
<evidence type="ECO:0000256" key="6">
    <source>
        <dbReference type="ARBA" id="ARBA00023015"/>
    </source>
</evidence>
<dbReference type="Pfam" id="PF00096">
    <property type="entry name" value="zf-C2H2"/>
    <property type="match status" value="3"/>
</dbReference>
<dbReference type="SUPFAM" id="SSF57667">
    <property type="entry name" value="beta-beta-alpha zinc fingers"/>
    <property type="match status" value="2"/>
</dbReference>
<evidence type="ECO:0000256" key="5">
    <source>
        <dbReference type="ARBA" id="ARBA00022833"/>
    </source>
</evidence>
<evidence type="ECO:0000313" key="11">
    <source>
        <dbReference type="EMBL" id="KAF7272330.1"/>
    </source>
</evidence>
<dbReference type="PANTHER" id="PTHR24394:SF48">
    <property type="entry name" value="ZINC FINGER PROTEIN 771"/>
    <property type="match status" value="1"/>
</dbReference>
<dbReference type="PANTHER" id="PTHR24394">
    <property type="entry name" value="ZINC FINGER PROTEIN"/>
    <property type="match status" value="1"/>
</dbReference>
<dbReference type="GO" id="GO:0005634">
    <property type="term" value="C:nucleus"/>
    <property type="evidence" value="ECO:0007669"/>
    <property type="project" value="UniProtKB-SubCell"/>
</dbReference>
<feature type="domain" description="C2H2-type" evidence="10">
    <location>
        <begin position="138"/>
        <end position="161"/>
    </location>
</feature>
<keyword evidence="8" id="KW-0539">Nucleus</keyword>
<evidence type="ECO:0000256" key="4">
    <source>
        <dbReference type="ARBA" id="ARBA00022771"/>
    </source>
</evidence>
<keyword evidence="12" id="KW-1185">Reference proteome</keyword>
<evidence type="ECO:0000256" key="1">
    <source>
        <dbReference type="ARBA" id="ARBA00004123"/>
    </source>
</evidence>
<dbReference type="Proteomes" id="UP000625711">
    <property type="component" value="Unassembled WGS sequence"/>
</dbReference>
<organism evidence="11 12">
    <name type="scientific">Rhynchophorus ferrugineus</name>
    <name type="common">Red palm weevil</name>
    <name type="synonym">Curculio ferrugineus</name>
    <dbReference type="NCBI Taxonomy" id="354439"/>
    <lineage>
        <taxon>Eukaryota</taxon>
        <taxon>Metazoa</taxon>
        <taxon>Ecdysozoa</taxon>
        <taxon>Arthropoda</taxon>
        <taxon>Hexapoda</taxon>
        <taxon>Insecta</taxon>
        <taxon>Pterygota</taxon>
        <taxon>Neoptera</taxon>
        <taxon>Endopterygota</taxon>
        <taxon>Coleoptera</taxon>
        <taxon>Polyphaga</taxon>
        <taxon>Cucujiformia</taxon>
        <taxon>Curculionidae</taxon>
        <taxon>Dryophthorinae</taxon>
        <taxon>Rhynchophorus</taxon>
    </lineage>
</organism>
<comment type="subcellular location">
    <subcellularLocation>
        <location evidence="1">Nucleus</location>
    </subcellularLocation>
</comment>
<feature type="domain" description="C2H2-type" evidence="10">
    <location>
        <begin position="29"/>
        <end position="56"/>
    </location>
</feature>
<evidence type="ECO:0000256" key="7">
    <source>
        <dbReference type="ARBA" id="ARBA00023163"/>
    </source>
</evidence>
<feature type="domain" description="C2H2-type" evidence="10">
    <location>
        <begin position="109"/>
        <end position="136"/>
    </location>
</feature>
<keyword evidence="7" id="KW-0804">Transcription</keyword>
<comment type="caution">
    <text evidence="11">The sequence shown here is derived from an EMBL/GenBank/DDBJ whole genome shotgun (WGS) entry which is preliminary data.</text>
</comment>
<evidence type="ECO:0000313" key="12">
    <source>
        <dbReference type="Proteomes" id="UP000625711"/>
    </source>
</evidence>
<gene>
    <name evidence="11" type="ORF">GWI33_014879</name>
</gene>
<dbReference type="OrthoDB" id="6751442at2759"/>
<dbReference type="InterPro" id="IPR013087">
    <property type="entry name" value="Znf_C2H2_type"/>
</dbReference>
<keyword evidence="5" id="KW-0862">Zinc</keyword>
<dbReference type="AlphaFoldDB" id="A0A834I0R7"/>
<dbReference type="GO" id="GO:0008270">
    <property type="term" value="F:zinc ion binding"/>
    <property type="evidence" value="ECO:0007669"/>
    <property type="project" value="UniProtKB-KW"/>
</dbReference>
<dbReference type="InterPro" id="IPR036236">
    <property type="entry name" value="Znf_C2H2_sf"/>
</dbReference>
<dbReference type="EMBL" id="JAACXV010013785">
    <property type="protein sequence ID" value="KAF7272330.1"/>
    <property type="molecule type" value="Genomic_DNA"/>
</dbReference>
<proteinExistence type="predicted"/>
<dbReference type="PROSITE" id="PS50157">
    <property type="entry name" value="ZINC_FINGER_C2H2_2"/>
    <property type="match status" value="4"/>
</dbReference>
<dbReference type="SMART" id="SM00355">
    <property type="entry name" value="ZnF_C2H2"/>
    <property type="match status" value="4"/>
</dbReference>
<accession>A0A834I0R7</accession>
<keyword evidence="4 9" id="KW-0863">Zinc-finger</keyword>
<name>A0A834I0R7_RHYFE</name>
<dbReference type="GO" id="GO:0000981">
    <property type="term" value="F:DNA-binding transcription factor activity, RNA polymerase II-specific"/>
    <property type="evidence" value="ECO:0007669"/>
    <property type="project" value="TreeGrafter"/>
</dbReference>
<evidence type="ECO:0000256" key="8">
    <source>
        <dbReference type="ARBA" id="ARBA00023242"/>
    </source>
</evidence>
<keyword evidence="6" id="KW-0805">Transcription regulation</keyword>
<reference evidence="11" key="1">
    <citation type="submission" date="2020-08" db="EMBL/GenBank/DDBJ databases">
        <title>Genome sequencing and assembly of the red palm weevil Rhynchophorus ferrugineus.</title>
        <authorList>
            <person name="Dias G.B."/>
            <person name="Bergman C.M."/>
            <person name="Manee M."/>
        </authorList>
    </citation>
    <scope>NUCLEOTIDE SEQUENCE</scope>
    <source>
        <strain evidence="11">AA-2017</strain>
        <tissue evidence="11">Whole larva</tissue>
    </source>
</reference>
<dbReference type="Gene3D" id="3.30.160.60">
    <property type="entry name" value="Classic Zinc Finger"/>
    <property type="match status" value="2"/>
</dbReference>
<keyword evidence="3" id="KW-0677">Repeat</keyword>
<sequence>MENKHFTKTICTLAILAFYDYFVNDDSLYECRKCQKTYKTKQGVRLHQRCECGKQKQFVCKICGKSTYQKGNLKKHMTLRAQPPGGQRRIILITAAYVLAKNLAQDKKFKCMKCDKSYKHKPNLYRHSKYECDGVPRFVCDICGKAYTQKVTLKQHVDSLHFTAVFNFDTIFDRIGNFKPKRE</sequence>
<keyword evidence="2" id="KW-0479">Metal-binding</keyword>
<protein>
    <recommendedName>
        <fullName evidence="10">C2H2-type domain-containing protein</fullName>
    </recommendedName>
</protein>
<evidence type="ECO:0000256" key="2">
    <source>
        <dbReference type="ARBA" id="ARBA00022723"/>
    </source>
</evidence>
<evidence type="ECO:0000256" key="9">
    <source>
        <dbReference type="PROSITE-ProRule" id="PRU00042"/>
    </source>
</evidence>